<dbReference type="OrthoDB" id="9774616at2"/>
<evidence type="ECO:0000256" key="2">
    <source>
        <dbReference type="ARBA" id="ARBA00023125"/>
    </source>
</evidence>
<dbReference type="RefSeq" id="WP_132092308.1">
    <property type="nucleotide sequence ID" value="NZ_JANKAQ010000010.1"/>
</dbReference>
<dbReference type="Pfam" id="PF13545">
    <property type="entry name" value="HTH_Crp_2"/>
    <property type="match status" value="1"/>
</dbReference>
<dbReference type="EMBL" id="SLXA01000009">
    <property type="protein sequence ID" value="TCO84149.1"/>
    <property type="molecule type" value="Genomic_DNA"/>
</dbReference>
<dbReference type="InterPro" id="IPR036390">
    <property type="entry name" value="WH_DNA-bd_sf"/>
</dbReference>
<dbReference type="Pfam" id="PF00027">
    <property type="entry name" value="cNMP_binding"/>
    <property type="match status" value="1"/>
</dbReference>
<dbReference type="GO" id="GO:0005829">
    <property type="term" value="C:cytosol"/>
    <property type="evidence" value="ECO:0007669"/>
    <property type="project" value="TreeGrafter"/>
</dbReference>
<proteinExistence type="predicted"/>
<keyword evidence="1" id="KW-0805">Transcription regulation</keyword>
<dbReference type="PROSITE" id="PS50042">
    <property type="entry name" value="CNMP_BINDING_3"/>
    <property type="match status" value="1"/>
</dbReference>
<evidence type="ECO:0000259" key="5">
    <source>
        <dbReference type="PROSITE" id="PS51063"/>
    </source>
</evidence>
<keyword evidence="3" id="KW-0804">Transcription</keyword>
<feature type="domain" description="Cyclic nucleotide-binding" evidence="4">
    <location>
        <begin position="11"/>
        <end position="109"/>
    </location>
</feature>
<gene>
    <name evidence="6" type="ORF">EV212_10941</name>
</gene>
<dbReference type="SUPFAM" id="SSF46785">
    <property type="entry name" value="Winged helix' DNA-binding domain"/>
    <property type="match status" value="1"/>
</dbReference>
<dbReference type="InterPro" id="IPR000595">
    <property type="entry name" value="cNMP-bd_dom"/>
</dbReference>
<dbReference type="InterPro" id="IPR018490">
    <property type="entry name" value="cNMP-bd_dom_sf"/>
</dbReference>
<name>A0A4R2LA57_9FIRM</name>
<comment type="caution">
    <text evidence="6">The sequence shown here is derived from an EMBL/GenBank/DDBJ whole genome shotgun (WGS) entry which is preliminary data.</text>
</comment>
<dbReference type="PANTHER" id="PTHR24567:SF58">
    <property type="entry name" value="CYCLIC AMP-BINDING REGULATORY PROTEIN"/>
    <property type="match status" value="1"/>
</dbReference>
<dbReference type="GO" id="GO:0003677">
    <property type="term" value="F:DNA binding"/>
    <property type="evidence" value="ECO:0007669"/>
    <property type="project" value="UniProtKB-KW"/>
</dbReference>
<dbReference type="InterPro" id="IPR050397">
    <property type="entry name" value="Env_Response_Regulators"/>
</dbReference>
<dbReference type="SMART" id="SM00100">
    <property type="entry name" value="cNMP"/>
    <property type="match status" value="1"/>
</dbReference>
<accession>A0A4R2LA57</accession>
<dbReference type="PROSITE" id="PS51063">
    <property type="entry name" value="HTH_CRP_2"/>
    <property type="match status" value="1"/>
</dbReference>
<evidence type="ECO:0000313" key="7">
    <source>
        <dbReference type="Proteomes" id="UP000295711"/>
    </source>
</evidence>
<dbReference type="Proteomes" id="UP000295711">
    <property type="component" value="Unassembled WGS sequence"/>
</dbReference>
<dbReference type="GO" id="GO:0003700">
    <property type="term" value="F:DNA-binding transcription factor activity"/>
    <property type="evidence" value="ECO:0007669"/>
    <property type="project" value="TreeGrafter"/>
</dbReference>
<organism evidence="6 7">
    <name type="scientific">Frisingicoccus caecimuris</name>
    <dbReference type="NCBI Taxonomy" id="1796636"/>
    <lineage>
        <taxon>Bacteria</taxon>
        <taxon>Bacillati</taxon>
        <taxon>Bacillota</taxon>
        <taxon>Clostridia</taxon>
        <taxon>Lachnospirales</taxon>
        <taxon>Lachnospiraceae</taxon>
        <taxon>Frisingicoccus</taxon>
    </lineage>
</organism>
<evidence type="ECO:0000256" key="1">
    <source>
        <dbReference type="ARBA" id="ARBA00023015"/>
    </source>
</evidence>
<keyword evidence="7" id="KW-1185">Reference proteome</keyword>
<feature type="domain" description="HTH crp-type" evidence="5">
    <location>
        <begin position="152"/>
        <end position="219"/>
    </location>
</feature>
<dbReference type="InterPro" id="IPR012318">
    <property type="entry name" value="HTH_CRP"/>
</dbReference>
<dbReference type="CDD" id="cd00038">
    <property type="entry name" value="CAP_ED"/>
    <property type="match status" value="1"/>
</dbReference>
<evidence type="ECO:0000259" key="4">
    <source>
        <dbReference type="PROSITE" id="PS50042"/>
    </source>
</evidence>
<dbReference type="PANTHER" id="PTHR24567">
    <property type="entry name" value="CRP FAMILY TRANSCRIPTIONAL REGULATORY PROTEIN"/>
    <property type="match status" value="1"/>
</dbReference>
<dbReference type="SUPFAM" id="SSF51206">
    <property type="entry name" value="cAMP-binding domain-like"/>
    <property type="match status" value="1"/>
</dbReference>
<dbReference type="Gene3D" id="2.60.120.10">
    <property type="entry name" value="Jelly Rolls"/>
    <property type="match status" value="1"/>
</dbReference>
<reference evidence="6 7" key="1">
    <citation type="submission" date="2019-03" db="EMBL/GenBank/DDBJ databases">
        <title>Genomic Encyclopedia of Type Strains, Phase IV (KMG-IV): sequencing the most valuable type-strain genomes for metagenomic binning, comparative biology and taxonomic classification.</title>
        <authorList>
            <person name="Goeker M."/>
        </authorList>
    </citation>
    <scope>NUCLEOTIDE SEQUENCE [LARGE SCALE GENOMIC DNA]</scope>
    <source>
        <strain evidence="6 7">DSM 28559</strain>
    </source>
</reference>
<keyword evidence="2" id="KW-0238">DNA-binding</keyword>
<evidence type="ECO:0000256" key="3">
    <source>
        <dbReference type="ARBA" id="ARBA00023163"/>
    </source>
</evidence>
<protein>
    <submittedName>
        <fullName evidence="6">CRP-like cAMP-binding protein</fullName>
    </submittedName>
</protein>
<sequence length="226" mass="25203">MNFNFLSKTTLFRGMTEEEIEKMLDCLGAKQQHFSKGEVIFRAGELVQSLGLVLTGSVNIENDDVWGNKSILDNIGPGQVFAETYACVPGEPMMVSVVASENVEVLFLNVSEGLQTCSGECHSHGRLIQNLLTISAQKNLNLSRRIFHTTSKSIRGRLLSYLSYQAARQGSLNFSIPFNRQQLADYLSVDRSAMSNELSKMQKEGVLTVNRNYFVLNVETSEYGLM</sequence>
<evidence type="ECO:0000313" key="6">
    <source>
        <dbReference type="EMBL" id="TCO84149.1"/>
    </source>
</evidence>
<dbReference type="InterPro" id="IPR014710">
    <property type="entry name" value="RmlC-like_jellyroll"/>
</dbReference>
<dbReference type="AlphaFoldDB" id="A0A4R2LA57"/>